<dbReference type="EMBL" id="CP022684">
    <property type="protein sequence ID" value="AUM11014.1"/>
    <property type="molecule type" value="Genomic_DNA"/>
</dbReference>
<protein>
    <recommendedName>
        <fullName evidence="1">HTH cro/C1-type domain-containing protein</fullName>
    </recommendedName>
</protein>
<dbReference type="RefSeq" id="WP_101892360.1">
    <property type="nucleotide sequence ID" value="NZ_CP022684.1"/>
</dbReference>
<dbReference type="Pfam" id="PF13560">
    <property type="entry name" value="HTH_31"/>
    <property type="match status" value="1"/>
</dbReference>
<name>A0A2K9LJQ6_9GAMM</name>
<dbReference type="Gene3D" id="1.10.260.40">
    <property type="entry name" value="lambda repressor-like DNA-binding domains"/>
    <property type="match status" value="1"/>
</dbReference>
<sequence>MTPFGLQLSDLRRRRGLQQQQLADLLQVAPCYISAMEKGRKGPPTEHLLEAITTGLQLTPEEKTALLRAAECSQRQRRVPKDVSVHEYALVDELWKRLGSISQAEATAISSILKINQKETNDEEYLTL</sequence>
<dbReference type="PANTHER" id="PTHR35010:SF2">
    <property type="entry name" value="BLL4672 PROTEIN"/>
    <property type="match status" value="1"/>
</dbReference>
<organism evidence="2 3">
    <name type="scientific">Ketobacter alkanivorans</name>
    <dbReference type="NCBI Taxonomy" id="1917421"/>
    <lineage>
        <taxon>Bacteria</taxon>
        <taxon>Pseudomonadati</taxon>
        <taxon>Pseudomonadota</taxon>
        <taxon>Gammaproteobacteria</taxon>
        <taxon>Pseudomonadales</taxon>
        <taxon>Ketobacteraceae</taxon>
        <taxon>Ketobacter</taxon>
    </lineage>
</organism>
<dbReference type="AlphaFoldDB" id="A0A2K9LJQ6"/>
<dbReference type="Proteomes" id="UP000235116">
    <property type="component" value="Chromosome"/>
</dbReference>
<reference evidence="3" key="1">
    <citation type="submission" date="2017-08" db="EMBL/GenBank/DDBJ databases">
        <title>Direct submision.</title>
        <authorList>
            <person name="Kim S.-J."/>
            <person name="Rhee S.-K."/>
        </authorList>
    </citation>
    <scope>NUCLEOTIDE SEQUENCE [LARGE SCALE GENOMIC DNA]</scope>
    <source>
        <strain evidence="3">GI5</strain>
    </source>
</reference>
<evidence type="ECO:0000313" key="2">
    <source>
        <dbReference type="EMBL" id="AUM11014.1"/>
    </source>
</evidence>
<proteinExistence type="predicted"/>
<feature type="domain" description="HTH cro/C1-type" evidence="1">
    <location>
        <begin position="8"/>
        <end position="63"/>
    </location>
</feature>
<gene>
    <name evidence="2" type="ORF">Kalk_00515</name>
</gene>
<dbReference type="PROSITE" id="PS50943">
    <property type="entry name" value="HTH_CROC1"/>
    <property type="match status" value="1"/>
</dbReference>
<dbReference type="InterPro" id="IPR001387">
    <property type="entry name" value="Cro/C1-type_HTH"/>
</dbReference>
<dbReference type="KEGG" id="kak:Kalk_00515"/>
<accession>A0A2K9LJQ6</accession>
<dbReference type="GO" id="GO:0003677">
    <property type="term" value="F:DNA binding"/>
    <property type="evidence" value="ECO:0007669"/>
    <property type="project" value="InterPro"/>
</dbReference>
<evidence type="ECO:0000313" key="3">
    <source>
        <dbReference type="Proteomes" id="UP000235116"/>
    </source>
</evidence>
<dbReference type="SMART" id="SM00530">
    <property type="entry name" value="HTH_XRE"/>
    <property type="match status" value="1"/>
</dbReference>
<dbReference type="SUPFAM" id="SSF47413">
    <property type="entry name" value="lambda repressor-like DNA-binding domains"/>
    <property type="match status" value="1"/>
</dbReference>
<dbReference type="OrthoDB" id="5772764at2"/>
<evidence type="ECO:0000259" key="1">
    <source>
        <dbReference type="PROSITE" id="PS50943"/>
    </source>
</evidence>
<dbReference type="PANTHER" id="PTHR35010">
    <property type="entry name" value="BLL4672 PROTEIN-RELATED"/>
    <property type="match status" value="1"/>
</dbReference>
<dbReference type="InterPro" id="IPR010982">
    <property type="entry name" value="Lambda_DNA-bd_dom_sf"/>
</dbReference>
<keyword evidence="3" id="KW-1185">Reference proteome</keyword>